<organism evidence="2">
    <name type="scientific">uncultured Desulfobacteraceae bacterium</name>
    <dbReference type="NCBI Taxonomy" id="218296"/>
    <lineage>
        <taxon>Bacteria</taxon>
        <taxon>Pseudomonadati</taxon>
        <taxon>Thermodesulfobacteriota</taxon>
        <taxon>Desulfobacteria</taxon>
        <taxon>Desulfobacterales</taxon>
        <taxon>Desulfobacteraceae</taxon>
        <taxon>environmental samples</taxon>
    </lineage>
</organism>
<dbReference type="InterPro" id="IPR031563">
    <property type="entry name" value="MOT1/MOT2"/>
</dbReference>
<dbReference type="Pfam" id="PF16983">
    <property type="entry name" value="MFS_MOT1"/>
    <property type="match status" value="2"/>
</dbReference>
<evidence type="ECO:0000313" key="2">
    <source>
        <dbReference type="EMBL" id="VEN75019.1"/>
    </source>
</evidence>
<name>A0A484HJU7_9BACT</name>
<dbReference type="PANTHER" id="PTHR31970:SF9">
    <property type="entry name" value="MOLYBDATE TRANSPORTER 2"/>
    <property type="match status" value="1"/>
</dbReference>
<accession>A0A484HJU7</accession>
<evidence type="ECO:0000256" key="1">
    <source>
        <dbReference type="SAM" id="Phobius"/>
    </source>
</evidence>
<keyword evidence="1" id="KW-0812">Transmembrane</keyword>
<dbReference type="PANTHER" id="PTHR31970">
    <property type="match status" value="1"/>
</dbReference>
<feature type="transmembrane region" description="Helical" evidence="1">
    <location>
        <begin position="268"/>
        <end position="286"/>
    </location>
</feature>
<reference evidence="2" key="1">
    <citation type="submission" date="2019-01" db="EMBL/GenBank/DDBJ databases">
        <authorList>
            <consortium name="Genoscope - CEA"/>
            <person name="William W."/>
        </authorList>
    </citation>
    <scope>NUCLEOTIDE SEQUENCE</scope>
    <source>
        <strain evidence="2">CR-1</strain>
    </source>
</reference>
<feature type="transmembrane region" description="Helical" evidence="1">
    <location>
        <begin position="157"/>
        <end position="175"/>
    </location>
</feature>
<gene>
    <name evidence="2" type="primary">sulP</name>
    <name evidence="2" type="ORF">EPICR_60005</name>
</gene>
<feature type="transmembrane region" description="Helical" evidence="1">
    <location>
        <begin position="330"/>
        <end position="352"/>
    </location>
</feature>
<keyword evidence="1" id="KW-1133">Transmembrane helix</keyword>
<dbReference type="GO" id="GO:0015098">
    <property type="term" value="F:molybdate ion transmembrane transporter activity"/>
    <property type="evidence" value="ECO:0007669"/>
    <property type="project" value="InterPro"/>
</dbReference>
<feature type="transmembrane region" description="Helical" evidence="1">
    <location>
        <begin position="182"/>
        <end position="198"/>
    </location>
</feature>
<dbReference type="AlphaFoldDB" id="A0A484HJU7"/>
<protein>
    <submittedName>
        <fullName evidence="2">SulP1</fullName>
    </submittedName>
</protein>
<feature type="transmembrane region" description="Helical" evidence="1">
    <location>
        <begin position="84"/>
        <end position="104"/>
    </location>
</feature>
<dbReference type="EMBL" id="CAACVI010000049">
    <property type="protein sequence ID" value="VEN75019.1"/>
    <property type="molecule type" value="Genomic_DNA"/>
</dbReference>
<sequence length="399" mass="41483">MTSPFQFNRMEAAGSLGDLGTLLPIAMGMIMINGLSPSGLFFSIGAFYILSGLYFRTPTPVQPMKVIGAYAVAMSLSPSQISGAGLLMGLLLLIIGLSGAIKLAGRYIPRATVRGVQMSTGVLLTVQGVKFVLGTSGHQALQGAAEPFLRLQSLGPVPIGVIIGLIGTLIILFLLDSKKLPAALVAIVFGLSAGLILGKPGGFEGIRIGFRLPDILPFGFPTQADLSFALIFLVLPQLPMTMGNAVIANADLARRYFGEKAKKTTHPALCLSMGLANLLCFFTGGMPLCHGAGGLAAHYRFGARAAGSNLIIGAVFLCLALFLGPHALAVLKLIPFSMLGALLIFAGIQLGLSILDVKEKKDLFVVLLMAGVTLASNLAVGFGAGIVAAYMLQSGRLKV</sequence>
<feature type="transmembrane region" description="Helical" evidence="1">
    <location>
        <begin position="38"/>
        <end position="55"/>
    </location>
</feature>
<keyword evidence="1" id="KW-0472">Membrane</keyword>
<feature type="transmembrane region" description="Helical" evidence="1">
    <location>
        <begin position="306"/>
        <end position="323"/>
    </location>
</feature>
<proteinExistence type="predicted"/>
<feature type="transmembrane region" description="Helical" evidence="1">
    <location>
        <begin position="364"/>
        <end position="392"/>
    </location>
</feature>
<feature type="transmembrane region" description="Helical" evidence="1">
    <location>
        <begin position="226"/>
        <end position="247"/>
    </location>
</feature>